<feature type="domain" description="Thioesterase" evidence="24">
    <location>
        <begin position="130"/>
        <end position="199"/>
    </location>
</feature>
<comment type="catalytic activity">
    <reaction evidence="22">
        <text>dodecanoyl-CoA + H2O = dodecanoate + CoA + H(+)</text>
        <dbReference type="Rhea" id="RHEA:30135"/>
        <dbReference type="ChEBI" id="CHEBI:15377"/>
        <dbReference type="ChEBI" id="CHEBI:15378"/>
        <dbReference type="ChEBI" id="CHEBI:18262"/>
        <dbReference type="ChEBI" id="CHEBI:57287"/>
        <dbReference type="ChEBI" id="CHEBI:57375"/>
    </reaction>
    <physiologicalReaction direction="left-to-right" evidence="22">
        <dbReference type="Rhea" id="RHEA:30136"/>
    </physiologicalReaction>
</comment>
<evidence type="ECO:0000256" key="2">
    <source>
        <dbReference type="ARBA" id="ARBA00004496"/>
    </source>
</evidence>
<name>A0A7K0BP34_9ACTN</name>
<evidence type="ECO:0000256" key="22">
    <source>
        <dbReference type="ARBA" id="ARBA00048074"/>
    </source>
</evidence>
<proteinExistence type="inferred from homology"/>
<organism evidence="25 26">
    <name type="scientific">Actinomadura macrotermitis</name>
    <dbReference type="NCBI Taxonomy" id="2585200"/>
    <lineage>
        <taxon>Bacteria</taxon>
        <taxon>Bacillati</taxon>
        <taxon>Actinomycetota</taxon>
        <taxon>Actinomycetes</taxon>
        <taxon>Streptosporangiales</taxon>
        <taxon>Thermomonosporaceae</taxon>
        <taxon>Actinomadura</taxon>
    </lineage>
</organism>
<evidence type="ECO:0000313" key="26">
    <source>
        <dbReference type="Proteomes" id="UP000487268"/>
    </source>
</evidence>
<protein>
    <recommendedName>
        <fullName evidence="17">Acyl-coenzyme A thioesterase THEM4</fullName>
        <ecNumber evidence="16">3.1.2.2</ecNumber>
    </recommendedName>
    <alternativeName>
        <fullName evidence="18">Thioesterase superfamily member 4</fullName>
    </alternativeName>
</protein>
<dbReference type="InterPro" id="IPR006683">
    <property type="entry name" value="Thioestr_dom"/>
</dbReference>
<dbReference type="GO" id="GO:0016020">
    <property type="term" value="C:membrane"/>
    <property type="evidence" value="ECO:0007669"/>
    <property type="project" value="UniProtKB-SubCell"/>
</dbReference>
<dbReference type="RefSeq" id="WP_153530995.1">
    <property type="nucleotide sequence ID" value="NZ_WEGH01000001.1"/>
</dbReference>
<keyword evidence="5" id="KW-0963">Cytoplasm</keyword>
<evidence type="ECO:0000256" key="3">
    <source>
        <dbReference type="ARBA" id="ARBA00004632"/>
    </source>
</evidence>
<reference evidence="25 26" key="1">
    <citation type="submission" date="2019-10" db="EMBL/GenBank/DDBJ databases">
        <title>Actinomadura rubteroloni sp. nov. and Actinomadura macrotermitis sp. nov., isolated from the gut of fungus growing-termite Macrotermes natalensis.</title>
        <authorList>
            <person name="Benndorf R."/>
            <person name="Martin K."/>
            <person name="Kuefner M."/>
            <person name="De Beer W."/>
            <person name="Kaster A.-K."/>
            <person name="Vollmers J."/>
            <person name="Poulsen M."/>
            <person name="Beemelmanns C."/>
        </authorList>
    </citation>
    <scope>NUCLEOTIDE SEQUENCE [LARGE SCALE GENOMIC DNA]</scope>
    <source>
        <strain evidence="25 26">RB68</strain>
    </source>
</reference>
<sequence>MSGAEAVMRRDFAARERHAPDEAQVAALTGLAARVRELTEAVVHTDVDPAEADAVAAEIAALTARLTAARREHPPVAALGADGRLRHLANPVSGELNPIAPPVLLEIVPDGGGVRAEFTLSDVYEGPPSFVHGGVSALILDQLLGAAAAVNGTPGMTATLELRYRRPTPHGVPLTAEAKVSRVDGRKTYVDAAITGPDGKATVQATAMFVMPQG</sequence>
<accession>A0A7K0BP34</accession>
<evidence type="ECO:0000256" key="23">
    <source>
        <dbReference type="ARBA" id="ARBA00048180"/>
    </source>
</evidence>
<gene>
    <name evidence="25" type="ORF">ACRB68_09660</name>
</gene>
<evidence type="ECO:0000256" key="16">
    <source>
        <dbReference type="ARBA" id="ARBA00038848"/>
    </source>
</evidence>
<evidence type="ECO:0000313" key="25">
    <source>
        <dbReference type="EMBL" id="MQY02931.1"/>
    </source>
</evidence>
<keyword evidence="26" id="KW-1185">Reference proteome</keyword>
<evidence type="ECO:0000256" key="20">
    <source>
        <dbReference type="ARBA" id="ARBA00047734"/>
    </source>
</evidence>
<dbReference type="AlphaFoldDB" id="A0A7K0BP34"/>
<evidence type="ECO:0000256" key="21">
    <source>
        <dbReference type="ARBA" id="ARBA00047969"/>
    </source>
</evidence>
<dbReference type="Pfam" id="PF03061">
    <property type="entry name" value="4HBT"/>
    <property type="match status" value="1"/>
</dbReference>
<comment type="caution">
    <text evidence="25">The sequence shown here is derived from an EMBL/GenBank/DDBJ whole genome shotgun (WGS) entry which is preliminary data.</text>
</comment>
<comment type="subcellular location">
    <subcellularLocation>
        <location evidence="3">Cell projection</location>
        <location evidence="3">Ruffle membrane</location>
    </subcellularLocation>
    <subcellularLocation>
        <location evidence="2">Cytoplasm</location>
    </subcellularLocation>
    <subcellularLocation>
        <location evidence="1">Membrane</location>
        <topology evidence="1">Peripheral membrane protein</topology>
    </subcellularLocation>
</comment>
<dbReference type="InterPro" id="IPR052365">
    <property type="entry name" value="THEM4/THEM5_acyl-CoA_thioest"/>
</dbReference>
<keyword evidence="10" id="KW-0443">Lipid metabolism</keyword>
<keyword evidence="6" id="KW-0053">Apoptosis</keyword>
<evidence type="ECO:0000256" key="12">
    <source>
        <dbReference type="ARBA" id="ARBA00023273"/>
    </source>
</evidence>
<dbReference type="CDD" id="cd03443">
    <property type="entry name" value="PaaI_thioesterase"/>
    <property type="match status" value="1"/>
</dbReference>
<comment type="catalytic activity">
    <reaction evidence="23">
        <text>tetradecanoyl-CoA + H2O = tetradecanoate + CoA + H(+)</text>
        <dbReference type="Rhea" id="RHEA:40119"/>
        <dbReference type="ChEBI" id="CHEBI:15377"/>
        <dbReference type="ChEBI" id="CHEBI:15378"/>
        <dbReference type="ChEBI" id="CHEBI:30807"/>
        <dbReference type="ChEBI" id="CHEBI:57287"/>
        <dbReference type="ChEBI" id="CHEBI:57385"/>
    </reaction>
    <physiologicalReaction direction="left-to-right" evidence="23">
        <dbReference type="Rhea" id="RHEA:40120"/>
    </physiologicalReaction>
</comment>
<comment type="catalytic activity">
    <reaction evidence="21">
        <text>decanoyl-CoA + H2O = decanoate + CoA + H(+)</text>
        <dbReference type="Rhea" id="RHEA:40059"/>
        <dbReference type="ChEBI" id="CHEBI:15377"/>
        <dbReference type="ChEBI" id="CHEBI:15378"/>
        <dbReference type="ChEBI" id="CHEBI:27689"/>
        <dbReference type="ChEBI" id="CHEBI:57287"/>
        <dbReference type="ChEBI" id="CHEBI:61430"/>
    </reaction>
    <physiologicalReaction direction="left-to-right" evidence="21">
        <dbReference type="Rhea" id="RHEA:40060"/>
    </physiologicalReaction>
</comment>
<dbReference type="GO" id="GO:0016787">
    <property type="term" value="F:hydrolase activity"/>
    <property type="evidence" value="ECO:0007669"/>
    <property type="project" value="UniProtKB-KW"/>
</dbReference>
<evidence type="ECO:0000256" key="14">
    <source>
        <dbReference type="ARBA" id="ARBA00037002"/>
    </source>
</evidence>
<keyword evidence="11" id="KW-0472">Membrane</keyword>
<comment type="catalytic activity">
    <reaction evidence="19">
        <text>octanoyl-CoA + H2O = octanoate + CoA + H(+)</text>
        <dbReference type="Rhea" id="RHEA:30143"/>
        <dbReference type="ChEBI" id="CHEBI:15377"/>
        <dbReference type="ChEBI" id="CHEBI:15378"/>
        <dbReference type="ChEBI" id="CHEBI:25646"/>
        <dbReference type="ChEBI" id="CHEBI:57287"/>
        <dbReference type="ChEBI" id="CHEBI:57386"/>
    </reaction>
    <physiologicalReaction direction="left-to-right" evidence="19">
        <dbReference type="Rhea" id="RHEA:30144"/>
    </physiologicalReaction>
</comment>
<dbReference type="PANTHER" id="PTHR12418">
    <property type="entry name" value="ACYL-COENZYME A THIOESTERASE THEM4"/>
    <property type="match status" value="1"/>
</dbReference>
<dbReference type="Proteomes" id="UP000487268">
    <property type="component" value="Unassembled WGS sequence"/>
</dbReference>
<evidence type="ECO:0000256" key="1">
    <source>
        <dbReference type="ARBA" id="ARBA00004170"/>
    </source>
</evidence>
<evidence type="ECO:0000256" key="7">
    <source>
        <dbReference type="ARBA" id="ARBA00022801"/>
    </source>
</evidence>
<evidence type="ECO:0000256" key="5">
    <source>
        <dbReference type="ARBA" id="ARBA00022490"/>
    </source>
</evidence>
<evidence type="ECO:0000256" key="8">
    <source>
        <dbReference type="ARBA" id="ARBA00022832"/>
    </source>
</evidence>
<evidence type="ECO:0000256" key="18">
    <source>
        <dbReference type="ARBA" id="ARBA00043210"/>
    </source>
</evidence>
<keyword evidence="8" id="KW-0276">Fatty acid metabolism</keyword>
<comment type="similarity">
    <text evidence="15">Belongs to the THEM4/THEM5 thioesterase family.</text>
</comment>
<dbReference type="InterPro" id="IPR029069">
    <property type="entry name" value="HotDog_dom_sf"/>
</dbReference>
<dbReference type="PANTHER" id="PTHR12418:SF19">
    <property type="entry name" value="ACYL-COENZYME A THIOESTERASE THEM4"/>
    <property type="match status" value="1"/>
</dbReference>
<evidence type="ECO:0000256" key="11">
    <source>
        <dbReference type="ARBA" id="ARBA00023136"/>
    </source>
</evidence>
<evidence type="ECO:0000256" key="19">
    <source>
        <dbReference type="ARBA" id="ARBA00047588"/>
    </source>
</evidence>
<evidence type="ECO:0000256" key="13">
    <source>
        <dbReference type="ARBA" id="ARBA00035852"/>
    </source>
</evidence>
<evidence type="ECO:0000256" key="15">
    <source>
        <dbReference type="ARBA" id="ARBA00038456"/>
    </source>
</evidence>
<keyword evidence="12" id="KW-0966">Cell projection</keyword>
<dbReference type="Gene3D" id="3.10.129.10">
    <property type="entry name" value="Hotdog Thioesterase"/>
    <property type="match status" value="1"/>
</dbReference>
<keyword evidence="9" id="KW-0809">Transit peptide</keyword>
<dbReference type="GO" id="GO:0005737">
    <property type="term" value="C:cytoplasm"/>
    <property type="evidence" value="ECO:0007669"/>
    <property type="project" value="UniProtKB-SubCell"/>
</dbReference>
<evidence type="ECO:0000256" key="6">
    <source>
        <dbReference type="ARBA" id="ARBA00022703"/>
    </source>
</evidence>
<evidence type="ECO:0000259" key="24">
    <source>
        <dbReference type="Pfam" id="PF03061"/>
    </source>
</evidence>
<evidence type="ECO:0000256" key="10">
    <source>
        <dbReference type="ARBA" id="ARBA00023098"/>
    </source>
</evidence>
<dbReference type="EC" id="3.1.2.2" evidence="16"/>
<evidence type="ECO:0000256" key="4">
    <source>
        <dbReference type="ARBA" id="ARBA00022475"/>
    </source>
</evidence>
<comment type="catalytic activity">
    <reaction evidence="13">
        <text>(5Z,8Z,11Z,14Z)-eicosatetraenoyl-CoA + H2O = (5Z,8Z,11Z,14Z)-eicosatetraenoate + CoA + H(+)</text>
        <dbReference type="Rhea" id="RHEA:40151"/>
        <dbReference type="ChEBI" id="CHEBI:15377"/>
        <dbReference type="ChEBI" id="CHEBI:15378"/>
        <dbReference type="ChEBI" id="CHEBI:32395"/>
        <dbReference type="ChEBI" id="CHEBI:57287"/>
        <dbReference type="ChEBI" id="CHEBI:57368"/>
    </reaction>
    <physiologicalReaction direction="left-to-right" evidence="13">
        <dbReference type="Rhea" id="RHEA:40152"/>
    </physiologicalReaction>
</comment>
<comment type="catalytic activity">
    <reaction evidence="14">
        <text>(9Z)-octadecenoyl-CoA + H2O = (9Z)-octadecenoate + CoA + H(+)</text>
        <dbReference type="Rhea" id="RHEA:40139"/>
        <dbReference type="ChEBI" id="CHEBI:15377"/>
        <dbReference type="ChEBI" id="CHEBI:15378"/>
        <dbReference type="ChEBI" id="CHEBI:30823"/>
        <dbReference type="ChEBI" id="CHEBI:57287"/>
        <dbReference type="ChEBI" id="CHEBI:57387"/>
    </reaction>
    <physiologicalReaction direction="left-to-right" evidence="14">
        <dbReference type="Rhea" id="RHEA:40140"/>
    </physiologicalReaction>
</comment>
<comment type="catalytic activity">
    <reaction evidence="20">
        <text>hexadecanoyl-CoA + H2O = hexadecanoate + CoA + H(+)</text>
        <dbReference type="Rhea" id="RHEA:16645"/>
        <dbReference type="ChEBI" id="CHEBI:7896"/>
        <dbReference type="ChEBI" id="CHEBI:15377"/>
        <dbReference type="ChEBI" id="CHEBI:15378"/>
        <dbReference type="ChEBI" id="CHEBI:57287"/>
        <dbReference type="ChEBI" id="CHEBI:57379"/>
        <dbReference type="EC" id="3.1.2.2"/>
    </reaction>
    <physiologicalReaction direction="left-to-right" evidence="20">
        <dbReference type="Rhea" id="RHEA:16646"/>
    </physiologicalReaction>
</comment>
<evidence type="ECO:0000256" key="17">
    <source>
        <dbReference type="ARBA" id="ARBA00040123"/>
    </source>
</evidence>
<dbReference type="OrthoDB" id="5242242at2"/>
<evidence type="ECO:0000256" key="9">
    <source>
        <dbReference type="ARBA" id="ARBA00022946"/>
    </source>
</evidence>
<dbReference type="GO" id="GO:0006631">
    <property type="term" value="P:fatty acid metabolic process"/>
    <property type="evidence" value="ECO:0007669"/>
    <property type="project" value="UniProtKB-KW"/>
</dbReference>
<dbReference type="EMBL" id="WEGH01000001">
    <property type="protein sequence ID" value="MQY02931.1"/>
    <property type="molecule type" value="Genomic_DNA"/>
</dbReference>
<dbReference type="SUPFAM" id="SSF54637">
    <property type="entry name" value="Thioesterase/thiol ester dehydrase-isomerase"/>
    <property type="match status" value="1"/>
</dbReference>
<keyword evidence="7" id="KW-0378">Hydrolase</keyword>
<keyword evidence="4" id="KW-1003">Cell membrane</keyword>